<dbReference type="Proteomes" id="UP000596742">
    <property type="component" value="Unassembled WGS sequence"/>
</dbReference>
<sequence length="94" mass="11112">MSRASPNKDKKKTNENDLFDILLCDKSNKSKFHEPACINGTFKHCFDYIKTLTEYYEEIPENKIITWSKWEKEIDGKTKRMVVTYKGTKSEIIK</sequence>
<dbReference type="AlphaFoldDB" id="A0A8B6CT08"/>
<gene>
    <name evidence="1" type="ORF">MGAL_10B051696</name>
</gene>
<accession>A0A8B6CT08</accession>
<name>A0A8B6CT08_MYTGA</name>
<dbReference type="OrthoDB" id="6152551at2759"/>
<dbReference type="EMBL" id="UYJE01002218">
    <property type="protein sequence ID" value="VDI08689.1"/>
    <property type="molecule type" value="Genomic_DNA"/>
</dbReference>
<evidence type="ECO:0000313" key="2">
    <source>
        <dbReference type="Proteomes" id="UP000596742"/>
    </source>
</evidence>
<organism evidence="1 2">
    <name type="scientific">Mytilus galloprovincialis</name>
    <name type="common">Mediterranean mussel</name>
    <dbReference type="NCBI Taxonomy" id="29158"/>
    <lineage>
        <taxon>Eukaryota</taxon>
        <taxon>Metazoa</taxon>
        <taxon>Spiralia</taxon>
        <taxon>Lophotrochozoa</taxon>
        <taxon>Mollusca</taxon>
        <taxon>Bivalvia</taxon>
        <taxon>Autobranchia</taxon>
        <taxon>Pteriomorphia</taxon>
        <taxon>Mytilida</taxon>
        <taxon>Mytiloidea</taxon>
        <taxon>Mytilidae</taxon>
        <taxon>Mytilinae</taxon>
        <taxon>Mytilus</taxon>
    </lineage>
</organism>
<protein>
    <submittedName>
        <fullName evidence="1">Uncharacterized protein</fullName>
    </submittedName>
</protein>
<reference evidence="1" key="1">
    <citation type="submission" date="2018-11" db="EMBL/GenBank/DDBJ databases">
        <authorList>
            <person name="Alioto T."/>
            <person name="Alioto T."/>
        </authorList>
    </citation>
    <scope>NUCLEOTIDE SEQUENCE</scope>
</reference>
<comment type="caution">
    <text evidence="1">The sequence shown here is derived from an EMBL/GenBank/DDBJ whole genome shotgun (WGS) entry which is preliminary data.</text>
</comment>
<keyword evidence="2" id="KW-1185">Reference proteome</keyword>
<proteinExistence type="predicted"/>
<evidence type="ECO:0000313" key="1">
    <source>
        <dbReference type="EMBL" id="VDI08689.1"/>
    </source>
</evidence>